<proteinExistence type="predicted"/>
<accession>A0A8J7PXR5</accession>
<sequence>MKNKLTINNIDDVINTNSLFPTLTRYNRLESRPRTDNFQRVMRAEVRDALWMLCKQWQMGEFLGDDAGTPVAAKIHVEGQRITKYQPVGGSVQKFDHDHLWKPL</sequence>
<protein>
    <submittedName>
        <fullName evidence="1">Uncharacterized protein</fullName>
    </submittedName>
</protein>
<dbReference type="AlphaFoldDB" id="A0A8J7PXR5"/>
<name>A0A8J7PXR5_9PROT</name>
<evidence type="ECO:0000313" key="1">
    <source>
        <dbReference type="EMBL" id="MBN9412903.1"/>
    </source>
</evidence>
<reference evidence="1" key="1">
    <citation type="submission" date="2021-02" db="EMBL/GenBank/DDBJ databases">
        <title>Thiocyanate and organic carbon inputs drive convergent selection for specific autotrophic Afipia and Thiobacillus strains within complex microbiomes.</title>
        <authorList>
            <person name="Huddy R.J."/>
            <person name="Sachdeva R."/>
            <person name="Kadzinga F."/>
            <person name="Kantor R.S."/>
            <person name="Harrison S.T.L."/>
            <person name="Banfield J.F."/>
        </authorList>
    </citation>
    <scope>NUCLEOTIDE SEQUENCE</scope>
    <source>
        <strain evidence="1">SCN18_10_11_15_R4_P_38_20</strain>
    </source>
</reference>
<evidence type="ECO:0000313" key="2">
    <source>
        <dbReference type="Proteomes" id="UP000664414"/>
    </source>
</evidence>
<dbReference type="EMBL" id="JAFKGL010000014">
    <property type="protein sequence ID" value="MBN9412903.1"/>
    <property type="molecule type" value="Genomic_DNA"/>
</dbReference>
<gene>
    <name evidence="1" type="ORF">J0H12_03120</name>
</gene>
<organism evidence="1 2">
    <name type="scientific">Candidatus Paracaedimonas acanthamoebae</name>
    <dbReference type="NCBI Taxonomy" id="244581"/>
    <lineage>
        <taxon>Bacteria</taxon>
        <taxon>Pseudomonadati</taxon>
        <taxon>Pseudomonadota</taxon>
        <taxon>Alphaproteobacteria</taxon>
        <taxon>Holosporales</taxon>
        <taxon>Caedimonadaceae</taxon>
        <taxon>Candidatus Paracaedimonas</taxon>
    </lineage>
</organism>
<comment type="caution">
    <text evidence="1">The sequence shown here is derived from an EMBL/GenBank/DDBJ whole genome shotgun (WGS) entry which is preliminary data.</text>
</comment>
<dbReference type="Proteomes" id="UP000664414">
    <property type="component" value="Unassembled WGS sequence"/>
</dbReference>